<dbReference type="Proteomes" id="UP000008983">
    <property type="component" value="Unassembled WGS sequence"/>
</dbReference>
<accession>G0R2E5</accession>
<evidence type="ECO:0008006" key="8">
    <source>
        <dbReference type="Google" id="ProtNLM"/>
    </source>
</evidence>
<evidence type="ECO:0000256" key="1">
    <source>
        <dbReference type="ARBA" id="ARBA00001974"/>
    </source>
</evidence>
<dbReference type="OrthoDB" id="2015447at2759"/>
<dbReference type="EMBL" id="GL984254">
    <property type="protein sequence ID" value="EGR28364.1"/>
    <property type="molecule type" value="Genomic_DNA"/>
</dbReference>
<reference evidence="6 7" key="1">
    <citation type="submission" date="2011-07" db="EMBL/GenBank/DDBJ databases">
        <authorList>
            <person name="Coyne R."/>
            <person name="Brami D."/>
            <person name="Johnson J."/>
            <person name="Hostetler J."/>
            <person name="Hannick L."/>
            <person name="Clark T."/>
            <person name="Cassidy-Hanley D."/>
            <person name="Inman J."/>
        </authorList>
    </citation>
    <scope>NUCLEOTIDE SEQUENCE [LARGE SCALE GENOMIC DNA]</scope>
    <source>
        <strain evidence="6 7">G5</strain>
    </source>
</reference>
<dbReference type="PANTHER" id="PTHR11530:SF11">
    <property type="entry name" value="D-ASPARTATE OXIDASE"/>
    <property type="match status" value="1"/>
</dbReference>
<dbReference type="GO" id="GO:0003884">
    <property type="term" value="F:D-amino-acid oxidase activity"/>
    <property type="evidence" value="ECO:0007669"/>
    <property type="project" value="InterPro"/>
</dbReference>
<protein>
    <recommendedName>
        <fullName evidence="8">FAD dependent oxidoreductase domain-containing protein</fullName>
    </recommendedName>
</protein>
<evidence type="ECO:0000256" key="5">
    <source>
        <dbReference type="SAM" id="Phobius"/>
    </source>
</evidence>
<dbReference type="GO" id="GO:0005737">
    <property type="term" value="C:cytoplasm"/>
    <property type="evidence" value="ECO:0007669"/>
    <property type="project" value="TreeGrafter"/>
</dbReference>
<dbReference type="STRING" id="857967.G0R2E5"/>
<dbReference type="PANTHER" id="PTHR11530">
    <property type="entry name" value="D-AMINO ACID OXIDASE"/>
    <property type="match status" value="1"/>
</dbReference>
<evidence type="ECO:0000256" key="2">
    <source>
        <dbReference type="ARBA" id="ARBA00022630"/>
    </source>
</evidence>
<evidence type="ECO:0000313" key="6">
    <source>
        <dbReference type="EMBL" id="EGR28364.1"/>
    </source>
</evidence>
<dbReference type="SUPFAM" id="SSF51905">
    <property type="entry name" value="FAD/NAD(P)-binding domain"/>
    <property type="match status" value="1"/>
</dbReference>
<organism evidence="6 7">
    <name type="scientific">Ichthyophthirius multifiliis</name>
    <name type="common">White spot disease agent</name>
    <name type="synonym">Ich</name>
    <dbReference type="NCBI Taxonomy" id="5932"/>
    <lineage>
        <taxon>Eukaryota</taxon>
        <taxon>Sar</taxon>
        <taxon>Alveolata</taxon>
        <taxon>Ciliophora</taxon>
        <taxon>Intramacronucleata</taxon>
        <taxon>Oligohymenophorea</taxon>
        <taxon>Hymenostomatida</taxon>
        <taxon>Ophryoglenina</taxon>
        <taxon>Ichthyophthirius</taxon>
    </lineage>
</organism>
<dbReference type="OMA" id="MFERETM"/>
<evidence type="ECO:0000313" key="7">
    <source>
        <dbReference type="Proteomes" id="UP000008983"/>
    </source>
</evidence>
<dbReference type="InterPro" id="IPR023209">
    <property type="entry name" value="DAO"/>
</dbReference>
<keyword evidence="5" id="KW-0812">Transmembrane</keyword>
<dbReference type="InParanoid" id="G0R2E5"/>
<dbReference type="InterPro" id="IPR036188">
    <property type="entry name" value="FAD/NAD-bd_sf"/>
</dbReference>
<dbReference type="AlphaFoldDB" id="G0R2E5"/>
<feature type="transmembrane region" description="Helical" evidence="5">
    <location>
        <begin position="303"/>
        <end position="320"/>
    </location>
</feature>
<name>G0R2E5_ICHMU</name>
<dbReference type="GO" id="GO:0071949">
    <property type="term" value="F:FAD binding"/>
    <property type="evidence" value="ECO:0007669"/>
    <property type="project" value="InterPro"/>
</dbReference>
<keyword evidence="2" id="KW-0285">Flavoprotein</keyword>
<comment type="cofactor">
    <cofactor evidence="1">
        <name>FAD</name>
        <dbReference type="ChEBI" id="CHEBI:57692"/>
    </cofactor>
</comment>
<keyword evidence="5" id="KW-0472">Membrane</keyword>
<sequence length="346" mass="40418">MQNQEIQILQIPDFSSSNFLGFKTGLRPYRKGGVNLNVEKINNKIIFHNYGHGGAGVSTAYGYALIQYYKFIEQYRYDNEKEIAVLGGGYLGLFTAFIFSKFGYKVKVYAEEYVKKDIQQILKGERDNTIIVSQIAGGYWMPFGYEFNKTKEQWENHKFASMETFKYYQRELEIKKFKGLKYLKVIQIDDDQETLECLPDNIITDMQKIKIKFGKNHTVYEAKKFNSIQVEGDIFLDELMNECSSVLFNDGNLIPVFGQLAVYQSNTQIDYYLSGPNGVRIYPSSFGFYVGKSLTPTLTFHKIIYNFFCAEIFMFYYFFIKFMTQSDTFIPSNQSSMFIFQMIWCQ</sequence>
<gene>
    <name evidence="6" type="ORF">IMG5_177110</name>
</gene>
<keyword evidence="7" id="KW-1185">Reference proteome</keyword>
<keyword evidence="5" id="KW-1133">Transmembrane helix</keyword>
<dbReference type="GO" id="GO:0019478">
    <property type="term" value="P:D-amino acid catabolic process"/>
    <property type="evidence" value="ECO:0007669"/>
    <property type="project" value="TreeGrafter"/>
</dbReference>
<keyword evidence="4" id="KW-0560">Oxidoreductase</keyword>
<evidence type="ECO:0000256" key="3">
    <source>
        <dbReference type="ARBA" id="ARBA00022827"/>
    </source>
</evidence>
<keyword evidence="3" id="KW-0274">FAD</keyword>
<dbReference type="Gene3D" id="3.40.50.720">
    <property type="entry name" value="NAD(P)-binding Rossmann-like Domain"/>
    <property type="match status" value="2"/>
</dbReference>
<dbReference type="RefSeq" id="XP_004027709.1">
    <property type="nucleotide sequence ID" value="XM_004027660.1"/>
</dbReference>
<evidence type="ECO:0000256" key="4">
    <source>
        <dbReference type="ARBA" id="ARBA00023002"/>
    </source>
</evidence>
<proteinExistence type="predicted"/>
<dbReference type="GeneID" id="14904437"/>